<feature type="compositionally biased region" description="Low complexity" evidence="1">
    <location>
        <begin position="1"/>
        <end position="12"/>
    </location>
</feature>
<protein>
    <submittedName>
        <fullName evidence="2">Uncharacterized protein</fullName>
    </submittedName>
</protein>
<evidence type="ECO:0000313" key="3">
    <source>
        <dbReference type="Proteomes" id="UP000236731"/>
    </source>
</evidence>
<organism evidence="2 3">
    <name type="scientific">Sphingobacterium lactis</name>
    <dbReference type="NCBI Taxonomy" id="797291"/>
    <lineage>
        <taxon>Bacteria</taxon>
        <taxon>Pseudomonadati</taxon>
        <taxon>Bacteroidota</taxon>
        <taxon>Sphingobacteriia</taxon>
        <taxon>Sphingobacteriales</taxon>
        <taxon>Sphingobacteriaceae</taxon>
        <taxon>Sphingobacterium</taxon>
    </lineage>
</organism>
<feature type="compositionally biased region" description="Gly residues" evidence="1">
    <location>
        <begin position="13"/>
        <end position="33"/>
    </location>
</feature>
<feature type="region of interest" description="Disordered" evidence="1">
    <location>
        <begin position="1"/>
        <end position="53"/>
    </location>
</feature>
<feature type="region of interest" description="Disordered" evidence="1">
    <location>
        <begin position="141"/>
        <end position="169"/>
    </location>
</feature>
<dbReference type="AlphaFoldDB" id="A0A1H6AR54"/>
<keyword evidence="3" id="KW-1185">Reference proteome</keyword>
<accession>A0A1H6AR54</accession>
<proteinExistence type="predicted"/>
<dbReference type="Proteomes" id="UP000236731">
    <property type="component" value="Unassembled WGS sequence"/>
</dbReference>
<evidence type="ECO:0000256" key="1">
    <source>
        <dbReference type="SAM" id="MobiDB-lite"/>
    </source>
</evidence>
<gene>
    <name evidence="2" type="ORF">SAMN05421877_108250</name>
</gene>
<evidence type="ECO:0000313" key="2">
    <source>
        <dbReference type="EMBL" id="SEG50545.1"/>
    </source>
</evidence>
<name>A0A1H6AR54_9SPHI</name>
<dbReference type="EMBL" id="FNUT01000008">
    <property type="protein sequence ID" value="SEG50545.1"/>
    <property type="molecule type" value="Genomic_DNA"/>
</dbReference>
<sequence length="169" mass="17480">MADNFRGSAAERGGCGGPGGGPGTERGQGGRRVGNGAQVRGTERGQCEGSADTGARVVRRARAVDLLCPGGGRPNRHATPEGLNYFSSTPPGFANVLPGAWAVRMLAQELCGGPVRWISCAQGWRDCLYFALGHCPGHKSANPPPTTKAPAVPSEKPSQRLPSHIILSA</sequence>
<reference evidence="3" key="1">
    <citation type="submission" date="2016-10" db="EMBL/GenBank/DDBJ databases">
        <authorList>
            <person name="Varghese N."/>
            <person name="Submissions S."/>
        </authorList>
    </citation>
    <scope>NUCLEOTIDE SEQUENCE [LARGE SCALE GENOMIC DNA]</scope>
    <source>
        <strain evidence="3">DSM 22361</strain>
    </source>
</reference>